<keyword evidence="3" id="KW-1185">Reference proteome</keyword>
<name>A0AAN8F8M1_TRICO</name>
<dbReference type="Proteomes" id="UP001331761">
    <property type="component" value="Unassembled WGS sequence"/>
</dbReference>
<feature type="transmembrane region" description="Helical" evidence="1">
    <location>
        <begin position="99"/>
        <end position="124"/>
    </location>
</feature>
<reference evidence="2 3" key="1">
    <citation type="submission" date="2019-10" db="EMBL/GenBank/DDBJ databases">
        <title>Assembly and Annotation for the nematode Trichostrongylus colubriformis.</title>
        <authorList>
            <person name="Martin J."/>
        </authorList>
    </citation>
    <scope>NUCLEOTIDE SEQUENCE [LARGE SCALE GENOMIC DNA]</scope>
    <source>
        <strain evidence="2">G859</strain>
        <tissue evidence="2">Whole worm</tissue>
    </source>
</reference>
<keyword evidence="1" id="KW-0812">Transmembrane</keyword>
<feature type="non-terminal residue" evidence="2">
    <location>
        <position position="1"/>
    </location>
</feature>
<keyword evidence="1" id="KW-1133">Transmembrane helix</keyword>
<organism evidence="2 3">
    <name type="scientific">Trichostrongylus colubriformis</name>
    <name type="common">Black scour worm</name>
    <dbReference type="NCBI Taxonomy" id="6319"/>
    <lineage>
        <taxon>Eukaryota</taxon>
        <taxon>Metazoa</taxon>
        <taxon>Ecdysozoa</taxon>
        <taxon>Nematoda</taxon>
        <taxon>Chromadorea</taxon>
        <taxon>Rhabditida</taxon>
        <taxon>Rhabditina</taxon>
        <taxon>Rhabditomorpha</taxon>
        <taxon>Strongyloidea</taxon>
        <taxon>Trichostrongylidae</taxon>
        <taxon>Trichostrongylus</taxon>
    </lineage>
</organism>
<evidence type="ECO:0000313" key="3">
    <source>
        <dbReference type="Proteomes" id="UP001331761"/>
    </source>
</evidence>
<proteinExistence type="predicted"/>
<gene>
    <name evidence="2" type="ORF">GCK32_018765</name>
</gene>
<comment type="caution">
    <text evidence="2">The sequence shown here is derived from an EMBL/GenBank/DDBJ whole genome shotgun (WGS) entry which is preliminary data.</text>
</comment>
<sequence>SNERPTIKSVDDELVLLGDGLKSITEVWLHPSPTCDPKKDNRSVEMVIVDTSSTFIAASLAKSEKFQPEWFYPIFVCTKPPAKPAEFLSVILEDTTDPLLPLLLVIYVWFLMMSALFTGLNLALMSLDLDDLRVSSDLSTRFSKWVVNKIVKYNDSK</sequence>
<accession>A0AAN8F8M1</accession>
<evidence type="ECO:0000256" key="1">
    <source>
        <dbReference type="SAM" id="Phobius"/>
    </source>
</evidence>
<protein>
    <submittedName>
        <fullName evidence="2">Uncharacterized protein</fullName>
    </submittedName>
</protein>
<dbReference type="EMBL" id="WIXE01013562">
    <property type="protein sequence ID" value="KAK5974991.1"/>
    <property type="molecule type" value="Genomic_DNA"/>
</dbReference>
<keyword evidence="1" id="KW-0472">Membrane</keyword>
<dbReference type="AlphaFoldDB" id="A0AAN8F8M1"/>
<evidence type="ECO:0000313" key="2">
    <source>
        <dbReference type="EMBL" id="KAK5974991.1"/>
    </source>
</evidence>